<reference evidence="7 8" key="1">
    <citation type="journal article" date="2016" name="Nat. Commun.">
        <title>Thousands of microbial genomes shed light on interconnected biogeochemical processes in an aquifer system.</title>
        <authorList>
            <person name="Anantharaman K."/>
            <person name="Brown C.T."/>
            <person name="Hug L.A."/>
            <person name="Sharon I."/>
            <person name="Castelle C.J."/>
            <person name="Probst A.J."/>
            <person name="Thomas B.C."/>
            <person name="Singh A."/>
            <person name="Wilkins M.J."/>
            <person name="Karaoz U."/>
            <person name="Brodie E.L."/>
            <person name="Williams K.H."/>
            <person name="Hubbard S.S."/>
            <person name="Banfield J.F."/>
        </authorList>
    </citation>
    <scope>NUCLEOTIDE SEQUENCE [LARGE SCALE GENOMIC DNA]</scope>
</reference>
<accession>A0A1G2F7F8</accession>
<keyword evidence="6" id="KW-0472">Membrane</keyword>
<evidence type="ECO:0008006" key="9">
    <source>
        <dbReference type="Google" id="ProtNLM"/>
    </source>
</evidence>
<dbReference type="InterPro" id="IPR018247">
    <property type="entry name" value="EF_Hand_1_Ca_BS"/>
</dbReference>
<comment type="subcellular location">
    <subcellularLocation>
        <location evidence="1">Secreted</location>
    </subcellularLocation>
</comment>
<dbReference type="AlphaFoldDB" id="A0A1G2F7F8"/>
<evidence type="ECO:0000313" key="7">
    <source>
        <dbReference type="EMBL" id="OGZ33560.1"/>
    </source>
</evidence>
<dbReference type="Proteomes" id="UP000179099">
    <property type="component" value="Unassembled WGS sequence"/>
</dbReference>
<proteinExistence type="predicted"/>
<evidence type="ECO:0000256" key="6">
    <source>
        <dbReference type="SAM" id="Phobius"/>
    </source>
</evidence>
<protein>
    <recommendedName>
        <fullName evidence="9">EF-hand domain-containing protein</fullName>
    </recommendedName>
</protein>
<name>A0A1G2F7F8_9BACT</name>
<evidence type="ECO:0000256" key="1">
    <source>
        <dbReference type="ARBA" id="ARBA00004613"/>
    </source>
</evidence>
<organism evidence="7 8">
    <name type="scientific">Candidatus Portnoybacteria bacterium RBG_19FT_COMBO_36_7</name>
    <dbReference type="NCBI Taxonomy" id="1801992"/>
    <lineage>
        <taxon>Bacteria</taxon>
        <taxon>Candidatus Portnoyibacteriota</taxon>
    </lineage>
</organism>
<feature type="transmembrane region" description="Helical" evidence="6">
    <location>
        <begin position="9"/>
        <end position="30"/>
    </location>
</feature>
<gene>
    <name evidence="7" type="ORF">A2Y98_01335</name>
</gene>
<dbReference type="InterPro" id="IPR059100">
    <property type="entry name" value="TSP3_bac"/>
</dbReference>
<evidence type="ECO:0000256" key="4">
    <source>
        <dbReference type="ARBA" id="ARBA00022837"/>
    </source>
</evidence>
<keyword evidence="3" id="KW-0732">Signal</keyword>
<dbReference type="STRING" id="1801992.A2Y98_01335"/>
<feature type="compositionally biased region" description="Acidic residues" evidence="5">
    <location>
        <begin position="85"/>
        <end position="94"/>
    </location>
</feature>
<feature type="region of interest" description="Disordered" evidence="5">
    <location>
        <begin position="78"/>
        <end position="120"/>
    </location>
</feature>
<keyword evidence="6" id="KW-1133">Transmembrane helix</keyword>
<keyword evidence="6" id="KW-0812">Transmembrane</keyword>
<evidence type="ECO:0000256" key="3">
    <source>
        <dbReference type="ARBA" id="ARBA00022729"/>
    </source>
</evidence>
<dbReference type="EMBL" id="MHMW01000028">
    <property type="protein sequence ID" value="OGZ33560.1"/>
    <property type="molecule type" value="Genomic_DNA"/>
</dbReference>
<comment type="caution">
    <text evidence="7">The sequence shown here is derived from an EMBL/GenBank/DDBJ whole genome shotgun (WGS) entry which is preliminary data.</text>
</comment>
<evidence type="ECO:0000256" key="5">
    <source>
        <dbReference type="SAM" id="MobiDB-lite"/>
    </source>
</evidence>
<dbReference type="Pfam" id="PF18884">
    <property type="entry name" value="TSP3_bac"/>
    <property type="match status" value="2"/>
</dbReference>
<dbReference type="PROSITE" id="PS00018">
    <property type="entry name" value="EF_HAND_1"/>
    <property type="match status" value="1"/>
</dbReference>
<evidence type="ECO:0000256" key="2">
    <source>
        <dbReference type="ARBA" id="ARBA00022525"/>
    </source>
</evidence>
<sequence>MLSNKPKKFSVFVAVLILFFGVFFGGFLFIKSKSGSASISGQISYLLGSNTNSIAQDKNLDSDSDGLPDWQEKIYKTDPKKADTDGDGYMDGEEVASGYDPTKKAPNDALPGTDASKARPMPKNLTKALSQKLGQAILSGKIASFNKETGQPLTAKEIQSEEGLKQLIEEASSQMTADFSLPDIPNKEIKISIRINEKETLAYLDNLGQCLHEMPKKPESELQFLYEAVKSRNFSKVKEISGLYEDTYNKLKQVTVPPNMVSVHKRILGVLWATNNIYKAVINIDQDPLKTTIAFMSYENIAKKTEKLILDMIKERAKFF</sequence>
<keyword evidence="4" id="KW-0106">Calcium</keyword>
<keyword evidence="2" id="KW-0964">Secreted</keyword>
<evidence type="ECO:0000313" key="8">
    <source>
        <dbReference type="Proteomes" id="UP000179099"/>
    </source>
</evidence>